<dbReference type="Proteomes" id="UP000243063">
    <property type="component" value="Chromosome I"/>
</dbReference>
<dbReference type="Gene3D" id="1.10.357.10">
    <property type="entry name" value="Tetracycline Repressor, domain 2"/>
    <property type="match status" value="1"/>
</dbReference>
<dbReference type="PANTHER" id="PTHR47506">
    <property type="entry name" value="TRANSCRIPTIONAL REGULATORY PROTEIN"/>
    <property type="match status" value="1"/>
</dbReference>
<dbReference type="SUPFAM" id="SSF46689">
    <property type="entry name" value="Homeodomain-like"/>
    <property type="match status" value="1"/>
</dbReference>
<dbReference type="GO" id="GO:0003677">
    <property type="term" value="F:DNA binding"/>
    <property type="evidence" value="ECO:0007669"/>
    <property type="project" value="UniProtKB-UniRule"/>
</dbReference>
<evidence type="ECO:0000256" key="3">
    <source>
        <dbReference type="ARBA" id="ARBA00023163"/>
    </source>
</evidence>
<dbReference type="PANTHER" id="PTHR47506:SF6">
    <property type="entry name" value="HTH-TYPE TRANSCRIPTIONAL REPRESSOR NEMR"/>
    <property type="match status" value="1"/>
</dbReference>
<evidence type="ECO:0000256" key="4">
    <source>
        <dbReference type="PROSITE-ProRule" id="PRU00335"/>
    </source>
</evidence>
<evidence type="ECO:0000313" key="8">
    <source>
        <dbReference type="Proteomes" id="UP000243063"/>
    </source>
</evidence>
<keyword evidence="1" id="KW-0805">Transcription regulation</keyword>
<feature type="DNA-binding region" description="H-T-H motif" evidence="4">
    <location>
        <begin position="44"/>
        <end position="63"/>
    </location>
</feature>
<evidence type="ECO:0000256" key="5">
    <source>
        <dbReference type="SAM" id="MobiDB-lite"/>
    </source>
</evidence>
<accession>A0A1H2F499</accession>
<keyword evidence="3" id="KW-0804">Transcription</keyword>
<dbReference type="PROSITE" id="PS50977">
    <property type="entry name" value="HTH_TETR_2"/>
    <property type="match status" value="1"/>
</dbReference>
<dbReference type="PRINTS" id="PR00455">
    <property type="entry name" value="HTHTETR"/>
</dbReference>
<dbReference type="InterPro" id="IPR036271">
    <property type="entry name" value="Tet_transcr_reg_TetR-rel_C_sf"/>
</dbReference>
<gene>
    <name evidence="7" type="ORF">SAMN05216580_1012</name>
</gene>
<keyword evidence="8" id="KW-1185">Reference proteome</keyword>
<evidence type="ECO:0000256" key="1">
    <source>
        <dbReference type="ARBA" id="ARBA00023015"/>
    </source>
</evidence>
<evidence type="ECO:0000313" key="7">
    <source>
        <dbReference type="EMBL" id="SDU02216.1"/>
    </source>
</evidence>
<organism evidence="7 8">
    <name type="scientific">Geopseudomonas guangdongensis</name>
    <dbReference type="NCBI Taxonomy" id="1245526"/>
    <lineage>
        <taxon>Bacteria</taxon>
        <taxon>Pseudomonadati</taxon>
        <taxon>Pseudomonadota</taxon>
        <taxon>Gammaproteobacteria</taxon>
        <taxon>Pseudomonadales</taxon>
        <taxon>Pseudomonadaceae</taxon>
        <taxon>Geopseudomonas</taxon>
    </lineage>
</organism>
<proteinExistence type="predicted"/>
<keyword evidence="2 4" id="KW-0238">DNA-binding</keyword>
<feature type="region of interest" description="Disordered" evidence="5">
    <location>
        <begin position="1"/>
        <end position="20"/>
    </location>
</feature>
<evidence type="ECO:0000259" key="6">
    <source>
        <dbReference type="PROSITE" id="PS50977"/>
    </source>
</evidence>
<dbReference type="AlphaFoldDB" id="A0A1H2F499"/>
<dbReference type="OrthoDB" id="4541465at2"/>
<feature type="domain" description="HTH tetR-type" evidence="6">
    <location>
        <begin position="21"/>
        <end position="81"/>
    </location>
</feature>
<evidence type="ECO:0000256" key="2">
    <source>
        <dbReference type="ARBA" id="ARBA00023125"/>
    </source>
</evidence>
<dbReference type="STRING" id="1245526.SAMN05216580_1012"/>
<dbReference type="Pfam" id="PF16925">
    <property type="entry name" value="TetR_C_13"/>
    <property type="match status" value="1"/>
</dbReference>
<reference evidence="8" key="1">
    <citation type="submission" date="2016-10" db="EMBL/GenBank/DDBJ databases">
        <authorList>
            <person name="Varghese N."/>
            <person name="Submissions S."/>
        </authorList>
    </citation>
    <scope>NUCLEOTIDE SEQUENCE [LARGE SCALE GENOMIC DNA]</scope>
    <source>
        <strain evidence="8">CCTCC 2012022</strain>
    </source>
</reference>
<dbReference type="InterPro" id="IPR011075">
    <property type="entry name" value="TetR_C"/>
</dbReference>
<dbReference type="InterPro" id="IPR009057">
    <property type="entry name" value="Homeodomain-like_sf"/>
</dbReference>
<dbReference type="InterPro" id="IPR001647">
    <property type="entry name" value="HTH_TetR"/>
</dbReference>
<dbReference type="SUPFAM" id="SSF48498">
    <property type="entry name" value="Tetracyclin repressor-like, C-terminal domain"/>
    <property type="match status" value="1"/>
</dbReference>
<dbReference type="EMBL" id="LT629780">
    <property type="protein sequence ID" value="SDU02216.1"/>
    <property type="molecule type" value="Genomic_DNA"/>
</dbReference>
<name>A0A1H2F499_9GAMM</name>
<sequence length="210" mass="23406">MTQPAPQPRRGRPPKIARDNRETQDALLHCGMRLLTEQGFLSTGIDTVLREVGVPKGSFYHYFASKEAFGRAVLERYAGYFAAKLDRCLLDASRPPLARLEAFVADARAGMARHAWRRGCLVGNLGQEVTQLPEGFREQLEAVLRDWQARLAACLRAAQHDGSLAATVDCDELAAFFWIGWEGAVLRARLVQNDAPLETFIRGFLALLPR</sequence>
<dbReference type="RefSeq" id="WP_090212613.1">
    <property type="nucleotide sequence ID" value="NZ_LT629780.1"/>
</dbReference>
<protein>
    <submittedName>
        <fullName evidence="7">Transcriptional regulator, TetR family</fullName>
    </submittedName>
</protein>
<dbReference type="Pfam" id="PF00440">
    <property type="entry name" value="TetR_N"/>
    <property type="match status" value="1"/>
</dbReference>